<dbReference type="Proteomes" id="UP000055024">
    <property type="component" value="Unassembled WGS sequence"/>
</dbReference>
<gene>
    <name evidence="1" type="ORF">T11_12813</name>
</gene>
<comment type="caution">
    <text evidence="1">The sequence shown here is derived from an EMBL/GenBank/DDBJ whole genome shotgun (WGS) entry which is preliminary data.</text>
</comment>
<dbReference type="AlphaFoldDB" id="A0A0V1G9B5"/>
<organism evidence="1 2">
    <name type="scientific">Trichinella zimbabwensis</name>
    <dbReference type="NCBI Taxonomy" id="268475"/>
    <lineage>
        <taxon>Eukaryota</taxon>
        <taxon>Metazoa</taxon>
        <taxon>Ecdysozoa</taxon>
        <taxon>Nematoda</taxon>
        <taxon>Enoplea</taxon>
        <taxon>Dorylaimia</taxon>
        <taxon>Trichinellida</taxon>
        <taxon>Trichinellidae</taxon>
        <taxon>Trichinella</taxon>
    </lineage>
</organism>
<accession>A0A0V1G9B5</accession>
<evidence type="ECO:0000313" key="2">
    <source>
        <dbReference type="Proteomes" id="UP000055024"/>
    </source>
</evidence>
<reference evidence="1 2" key="1">
    <citation type="submission" date="2015-01" db="EMBL/GenBank/DDBJ databases">
        <title>Evolution of Trichinella species and genotypes.</title>
        <authorList>
            <person name="Korhonen P.K."/>
            <person name="Edoardo P."/>
            <person name="Giuseppe L.R."/>
            <person name="Gasser R.B."/>
        </authorList>
    </citation>
    <scope>NUCLEOTIDE SEQUENCE [LARGE SCALE GENOMIC DNA]</scope>
    <source>
        <strain evidence="1">ISS1029</strain>
    </source>
</reference>
<keyword evidence="2" id="KW-1185">Reference proteome</keyword>
<protein>
    <submittedName>
        <fullName evidence="1">Uncharacterized protein</fullName>
    </submittedName>
</protein>
<dbReference type="EMBL" id="JYDP01004507">
    <property type="protein sequence ID" value="KRY94832.1"/>
    <property type="molecule type" value="Genomic_DNA"/>
</dbReference>
<proteinExistence type="predicted"/>
<evidence type="ECO:0000313" key="1">
    <source>
        <dbReference type="EMBL" id="KRY94832.1"/>
    </source>
</evidence>
<name>A0A0V1G9B5_9BILA</name>
<sequence length="71" mass="8187">MIIFQTKQRYAKHTLRQSGINKGLRELTLEIVSIEHYKKAKISTGIDLEKSQNYNKPGRTLHESSFVEIVA</sequence>